<organism evidence="1 2">
    <name type="scientific">Mucilaginibacter gossypiicola</name>
    <dbReference type="NCBI Taxonomy" id="551995"/>
    <lineage>
        <taxon>Bacteria</taxon>
        <taxon>Pseudomonadati</taxon>
        <taxon>Bacteroidota</taxon>
        <taxon>Sphingobacteriia</taxon>
        <taxon>Sphingobacteriales</taxon>
        <taxon>Sphingobacteriaceae</taxon>
        <taxon>Mucilaginibacter</taxon>
    </lineage>
</organism>
<keyword evidence="2" id="KW-1185">Reference proteome</keyword>
<dbReference type="Proteomes" id="UP000198942">
    <property type="component" value="Unassembled WGS sequence"/>
</dbReference>
<sequence>MEKPFEIIEIDGAEHVVSLENSFMLKVIPPNKRADRDLTNYSIYSCVDNTIGVVFRGVELPEKLFPVDLIYDFKGIDIKFQDGDWVEPNFLLWFEAIEYYGMARLNVSRDNISGLEFHGEICVDKNGLRSYPALELQESENIDYDFQFIDGDGKEIIYLTDGTFSMSVEQRQPDEVESGPVLSATLYEPFVDGEAIRFDFEEWEIRANFVFRILNCDQVMDGFMRPKQMYFDAIDFYFKGVLGTSNYQAGLPYHSYMFRD</sequence>
<reference evidence="2" key="1">
    <citation type="submission" date="2016-10" db="EMBL/GenBank/DDBJ databases">
        <authorList>
            <person name="Varghese N."/>
            <person name="Submissions S."/>
        </authorList>
    </citation>
    <scope>NUCLEOTIDE SEQUENCE [LARGE SCALE GENOMIC DNA]</scope>
    <source>
        <strain evidence="2">Gh-48</strain>
    </source>
</reference>
<dbReference type="OrthoDB" id="639393at2"/>
<evidence type="ECO:0000313" key="2">
    <source>
        <dbReference type="Proteomes" id="UP000198942"/>
    </source>
</evidence>
<dbReference type="AlphaFoldDB" id="A0A1H8LZY0"/>
<protein>
    <submittedName>
        <fullName evidence="1">Uncharacterized protein</fullName>
    </submittedName>
</protein>
<accession>A0A1H8LZY0</accession>
<name>A0A1H8LZY0_9SPHI</name>
<gene>
    <name evidence="1" type="ORF">SAMN05192574_105327</name>
</gene>
<dbReference type="EMBL" id="FOCL01000005">
    <property type="protein sequence ID" value="SEO10692.1"/>
    <property type="molecule type" value="Genomic_DNA"/>
</dbReference>
<dbReference type="STRING" id="551995.SAMN05192574_105327"/>
<evidence type="ECO:0000313" key="1">
    <source>
        <dbReference type="EMBL" id="SEO10692.1"/>
    </source>
</evidence>
<proteinExistence type="predicted"/>
<dbReference type="RefSeq" id="WP_091212173.1">
    <property type="nucleotide sequence ID" value="NZ_FOCL01000005.1"/>
</dbReference>